<dbReference type="RefSeq" id="WP_218601412.1">
    <property type="nucleotide sequence ID" value="NZ_JADQDJ010000020.1"/>
</dbReference>
<keyword evidence="2" id="KW-1185">Reference proteome</keyword>
<proteinExistence type="predicted"/>
<organism evidence="1 2">
    <name type="scientific">Pseudonocardia abyssalis</name>
    <dbReference type="NCBI Taxonomy" id="2792008"/>
    <lineage>
        <taxon>Bacteria</taxon>
        <taxon>Bacillati</taxon>
        <taxon>Actinomycetota</taxon>
        <taxon>Actinomycetes</taxon>
        <taxon>Pseudonocardiales</taxon>
        <taxon>Pseudonocardiaceae</taxon>
        <taxon>Pseudonocardia</taxon>
    </lineage>
</organism>
<dbReference type="EMBL" id="JADQDK010000001">
    <property type="protein sequence ID" value="MBW0133090.1"/>
    <property type="molecule type" value="Genomic_DNA"/>
</dbReference>
<name>A0ABS6ULF2_9PSEU</name>
<accession>A0ABS6ULF2</accession>
<comment type="caution">
    <text evidence="1">The sequence shown here is derived from an EMBL/GenBank/DDBJ whole genome shotgun (WGS) entry which is preliminary data.</text>
</comment>
<gene>
    <name evidence="1" type="ORF">I4I81_02300</name>
</gene>
<evidence type="ECO:0000313" key="1">
    <source>
        <dbReference type="EMBL" id="MBW0133090.1"/>
    </source>
</evidence>
<dbReference type="Proteomes" id="UP000694287">
    <property type="component" value="Unassembled WGS sequence"/>
</dbReference>
<protein>
    <submittedName>
        <fullName evidence="1">Uncharacterized protein</fullName>
    </submittedName>
</protein>
<reference evidence="1 2" key="1">
    <citation type="submission" date="2020-11" db="EMBL/GenBank/DDBJ databases">
        <title>Pseudonocardia abyssalis sp. nov. and Pseudonocardia oceani sp. nov., description and phylogenomic analysis of two novel actinomycetes isolated from the deep Southern Ocean.</title>
        <authorList>
            <person name="Parra J."/>
        </authorList>
    </citation>
    <scope>NUCLEOTIDE SEQUENCE [LARGE SCALE GENOMIC DNA]</scope>
    <source>
        <strain evidence="1 2">KRD-168</strain>
    </source>
</reference>
<evidence type="ECO:0000313" key="2">
    <source>
        <dbReference type="Proteomes" id="UP000694287"/>
    </source>
</evidence>
<sequence length="53" mass="5770">MFEPGGNRVEPFSGGYPIHGPDRRPISWDGANIEKVIVWFGGQLPDSFPAVAT</sequence>